<feature type="region of interest" description="Disordered" evidence="3">
    <location>
        <begin position="484"/>
        <end position="553"/>
    </location>
</feature>
<accession>A0A6A6IVP9</accession>
<dbReference type="GO" id="GO:0030983">
    <property type="term" value="F:mismatched DNA binding"/>
    <property type="evidence" value="ECO:0007669"/>
    <property type="project" value="InterPro"/>
</dbReference>
<feature type="compositionally biased region" description="Basic and acidic residues" evidence="3">
    <location>
        <begin position="379"/>
        <end position="390"/>
    </location>
</feature>
<dbReference type="PANTHER" id="PTHR10073:SF41">
    <property type="entry name" value="MISMATCH REPAIR PROTEIN, PUTATIVE (AFU_ORTHOLOGUE AFUA_8G05820)-RELATED"/>
    <property type="match status" value="1"/>
</dbReference>
<evidence type="ECO:0000313" key="5">
    <source>
        <dbReference type="EMBL" id="KAF2253273.1"/>
    </source>
</evidence>
<evidence type="ECO:0000259" key="4">
    <source>
        <dbReference type="SMART" id="SM01340"/>
    </source>
</evidence>
<dbReference type="GO" id="GO:0061982">
    <property type="term" value="P:meiosis I cell cycle process"/>
    <property type="evidence" value="ECO:0007669"/>
    <property type="project" value="UniProtKB-ARBA"/>
</dbReference>
<feature type="region of interest" description="Disordered" evidence="3">
    <location>
        <begin position="362"/>
        <end position="403"/>
    </location>
</feature>
<dbReference type="SUPFAM" id="SSF54211">
    <property type="entry name" value="Ribosomal protein S5 domain 2-like"/>
    <property type="match status" value="1"/>
</dbReference>
<evidence type="ECO:0000256" key="3">
    <source>
        <dbReference type="SAM" id="MobiDB-lite"/>
    </source>
</evidence>
<dbReference type="InterPro" id="IPR013507">
    <property type="entry name" value="DNA_mismatch_S5_2-like"/>
</dbReference>
<protein>
    <recommendedName>
        <fullName evidence="4">DNA mismatch repair protein S5 domain-containing protein</fullName>
    </recommendedName>
</protein>
<evidence type="ECO:0000256" key="1">
    <source>
        <dbReference type="ARBA" id="ARBA00006082"/>
    </source>
</evidence>
<proteinExistence type="inferred from homology"/>
<dbReference type="GO" id="GO:0140664">
    <property type="term" value="F:ATP-dependent DNA damage sensor activity"/>
    <property type="evidence" value="ECO:0007669"/>
    <property type="project" value="InterPro"/>
</dbReference>
<feature type="domain" description="DNA mismatch repair protein S5" evidence="4">
    <location>
        <begin position="229"/>
        <end position="353"/>
    </location>
</feature>
<dbReference type="CDD" id="cd03485">
    <property type="entry name" value="MutL_Trans_hPMS_1_like"/>
    <property type="match status" value="1"/>
</dbReference>
<comment type="similarity">
    <text evidence="1">Belongs to the DNA mismatch repair MutL/HexB family.</text>
</comment>
<gene>
    <name evidence="5" type="ORF">BU26DRAFT_419971</name>
</gene>
<dbReference type="PANTHER" id="PTHR10073">
    <property type="entry name" value="DNA MISMATCH REPAIR PROTEIN MLH, PMS, MUTL"/>
    <property type="match status" value="1"/>
</dbReference>
<dbReference type="EMBL" id="ML987191">
    <property type="protein sequence ID" value="KAF2253273.1"/>
    <property type="molecule type" value="Genomic_DNA"/>
</dbReference>
<dbReference type="InterPro" id="IPR014721">
    <property type="entry name" value="Ribsml_uS5_D2-typ_fold_subgr"/>
</dbReference>
<dbReference type="InterPro" id="IPR036890">
    <property type="entry name" value="HATPase_C_sf"/>
</dbReference>
<dbReference type="GO" id="GO:0005524">
    <property type="term" value="F:ATP binding"/>
    <property type="evidence" value="ECO:0007669"/>
    <property type="project" value="InterPro"/>
</dbReference>
<dbReference type="GO" id="GO:0032389">
    <property type="term" value="C:MutLalpha complex"/>
    <property type="evidence" value="ECO:0007669"/>
    <property type="project" value="TreeGrafter"/>
</dbReference>
<organism evidence="5 6">
    <name type="scientific">Trematosphaeria pertusa</name>
    <dbReference type="NCBI Taxonomy" id="390896"/>
    <lineage>
        <taxon>Eukaryota</taxon>
        <taxon>Fungi</taxon>
        <taxon>Dikarya</taxon>
        <taxon>Ascomycota</taxon>
        <taxon>Pezizomycotina</taxon>
        <taxon>Dothideomycetes</taxon>
        <taxon>Pleosporomycetidae</taxon>
        <taxon>Pleosporales</taxon>
        <taxon>Massarineae</taxon>
        <taxon>Trematosphaeriaceae</taxon>
        <taxon>Trematosphaeria</taxon>
    </lineage>
</organism>
<dbReference type="InterPro" id="IPR020568">
    <property type="entry name" value="Ribosomal_Su5_D2-typ_SF"/>
</dbReference>
<name>A0A6A6IVP9_9PLEO</name>
<dbReference type="GeneID" id="54576664"/>
<dbReference type="Gene3D" id="3.30.565.10">
    <property type="entry name" value="Histidine kinase-like ATPase, C-terminal domain"/>
    <property type="match status" value="1"/>
</dbReference>
<keyword evidence="6" id="KW-1185">Reference proteome</keyword>
<feature type="region of interest" description="Disordered" evidence="3">
    <location>
        <begin position="718"/>
        <end position="807"/>
    </location>
</feature>
<dbReference type="NCBIfam" id="TIGR00585">
    <property type="entry name" value="mutl"/>
    <property type="match status" value="1"/>
</dbReference>
<dbReference type="Gene3D" id="3.30.230.10">
    <property type="match status" value="1"/>
</dbReference>
<keyword evidence="2" id="KW-0227">DNA damage</keyword>
<dbReference type="GO" id="GO:0016887">
    <property type="term" value="F:ATP hydrolysis activity"/>
    <property type="evidence" value="ECO:0007669"/>
    <property type="project" value="InterPro"/>
</dbReference>
<evidence type="ECO:0000256" key="2">
    <source>
        <dbReference type="ARBA" id="ARBA00022763"/>
    </source>
</evidence>
<dbReference type="GO" id="GO:0006298">
    <property type="term" value="P:mismatch repair"/>
    <property type="evidence" value="ECO:0007669"/>
    <property type="project" value="InterPro"/>
</dbReference>
<dbReference type="InterPro" id="IPR038973">
    <property type="entry name" value="MutL/Mlh/Pms-like"/>
</dbReference>
<sequence>MADNADPDPLPSIAALPQSTVRQLGSSQVLIDPSSAVKELIDNALDARASAVFVDIANNTLDSIQVKDTGHGIPQEDRPLVCRRYCTSKIRDFDDLKEVRGRWLGFRGEAMTSMAEMSGTLEITTRVEGEPVAVKLKYGRNGKLASTERASAPVGTTVKLTDLFKFLPVRKQAALKHSSKWLAKIRRLMQAYALARPTVRFSLRVLKAKSKKNDFVYAPKKDANVEDAVLKVIGKDCALQCDWTAMETDGFEIQAFLPKPNAIGSKVANQGSFVSIDSRPVSASRGTLKQVVTTFRERLRNANPTLVSVKDPFFSMNINCPSDCYDANIEPAKDDVLFENGDSVVSAVDKLLMLYYPEARGETAGVEEEAEQPTSAQPELRDPSYRDNTKRSKTPISIHEDSTPLEDHELVRRPPKEQTQWRSTMYGIDEEDLELLSDDQRPVIEEEEGRLAADVSNPWTIARMNAAMKPKKPANTQLMTPAKTLGNITTGSSSPAPATNLRQQRPVEPLTPQTSSRMNMPQSSLDTELERSISRLPRPTQRRPAGGSHDQTVDEEMEIVPSHSQDLTSLAKVGGPLPFSPITVQRPSTQPFEIGEPTGSSTRMNAPGIPLDMIPSSSAAPRRPRRKQQPRHDAPYSSESPGPSDEWFGQPMRRQASSKALRSRKQKPPHNPGAPIFASSNLSSPRKPVLNAADRLVENRLYSENNADIRDFFRQNRNQHQKGASGGPSPVTNALRTHNTIGSPPKNRDMAAQFRAYVEREDPSRDLSASPTRRARGPRNPPAHETAPKARPARRRTIDGPLRRKSSRLPLESIPHAYRIHGLVLPVAVRMRDLERNMRKLGMSRNSLEWGYPAGESSYYAFSVPVTDGKLRDWVVKIDEMLECLYEKEDVVDVRAALDEGVKDAVKAHHGGAGEGLETFVVVDDDDEEEEDDEEIDERDLTRVEEWTKQVFAANNEDTVGVLDPAVKNVDGVEESADEFGDAIEDDEMLLDF</sequence>
<feature type="compositionally biased region" description="Polar residues" evidence="3">
    <location>
        <begin position="730"/>
        <end position="742"/>
    </location>
</feature>
<dbReference type="SMART" id="SM01340">
    <property type="entry name" value="DNA_mis_repair"/>
    <property type="match status" value="1"/>
</dbReference>
<dbReference type="Proteomes" id="UP000800094">
    <property type="component" value="Unassembled WGS sequence"/>
</dbReference>
<dbReference type="RefSeq" id="XP_033688277.1">
    <property type="nucleotide sequence ID" value="XM_033823334.1"/>
</dbReference>
<dbReference type="InterPro" id="IPR002099">
    <property type="entry name" value="MutL/Mlh/PMS"/>
</dbReference>
<dbReference type="OrthoDB" id="10263226at2759"/>
<reference evidence="5" key="1">
    <citation type="journal article" date="2020" name="Stud. Mycol.">
        <title>101 Dothideomycetes genomes: a test case for predicting lifestyles and emergence of pathogens.</title>
        <authorList>
            <person name="Haridas S."/>
            <person name="Albert R."/>
            <person name="Binder M."/>
            <person name="Bloem J."/>
            <person name="Labutti K."/>
            <person name="Salamov A."/>
            <person name="Andreopoulos B."/>
            <person name="Baker S."/>
            <person name="Barry K."/>
            <person name="Bills G."/>
            <person name="Bluhm B."/>
            <person name="Cannon C."/>
            <person name="Castanera R."/>
            <person name="Culley D."/>
            <person name="Daum C."/>
            <person name="Ezra D."/>
            <person name="Gonzalez J."/>
            <person name="Henrissat B."/>
            <person name="Kuo A."/>
            <person name="Liang C."/>
            <person name="Lipzen A."/>
            <person name="Lutzoni F."/>
            <person name="Magnuson J."/>
            <person name="Mondo S."/>
            <person name="Nolan M."/>
            <person name="Ohm R."/>
            <person name="Pangilinan J."/>
            <person name="Park H.-J."/>
            <person name="Ramirez L."/>
            <person name="Alfaro M."/>
            <person name="Sun H."/>
            <person name="Tritt A."/>
            <person name="Yoshinaga Y."/>
            <person name="Zwiers L.-H."/>
            <person name="Turgeon B."/>
            <person name="Goodwin S."/>
            <person name="Spatafora J."/>
            <person name="Crous P."/>
            <person name="Grigoriev I."/>
        </authorList>
    </citation>
    <scope>NUCLEOTIDE SEQUENCE</scope>
    <source>
        <strain evidence="5">CBS 122368</strain>
    </source>
</reference>
<dbReference type="Pfam" id="PF13589">
    <property type="entry name" value="HATPase_c_3"/>
    <property type="match status" value="1"/>
</dbReference>
<dbReference type="FunFam" id="3.30.565.10:FF:000017">
    <property type="entry name" value="PMS1 homolog 1, mismatch repair system component"/>
    <property type="match status" value="1"/>
</dbReference>
<dbReference type="Pfam" id="PF01119">
    <property type="entry name" value="DNA_mis_repair"/>
    <property type="match status" value="1"/>
</dbReference>
<dbReference type="AlphaFoldDB" id="A0A6A6IVP9"/>
<dbReference type="SUPFAM" id="SSF55874">
    <property type="entry name" value="ATPase domain of HSP90 chaperone/DNA topoisomerase II/histidine kinase"/>
    <property type="match status" value="1"/>
</dbReference>
<dbReference type="CDD" id="cd16926">
    <property type="entry name" value="HATPase_MutL-MLH-PMS-like"/>
    <property type="match status" value="1"/>
</dbReference>
<feature type="compositionally biased region" description="Polar residues" evidence="3">
    <location>
        <begin position="486"/>
        <end position="503"/>
    </location>
</feature>
<feature type="compositionally biased region" description="Polar residues" evidence="3">
    <location>
        <begin position="582"/>
        <end position="591"/>
    </location>
</feature>
<feature type="region of interest" description="Disordered" evidence="3">
    <location>
        <begin position="581"/>
        <end position="686"/>
    </location>
</feature>
<feature type="compositionally biased region" description="Polar residues" evidence="3">
    <location>
        <begin position="511"/>
        <end position="526"/>
    </location>
</feature>
<evidence type="ECO:0000313" key="6">
    <source>
        <dbReference type="Proteomes" id="UP000800094"/>
    </source>
</evidence>